<dbReference type="PANTHER" id="PTHR43320">
    <property type="entry name" value="SUGAR KINASE"/>
    <property type="match status" value="1"/>
</dbReference>
<proteinExistence type="inferred from homology"/>
<dbReference type="AlphaFoldDB" id="A0A6J7INC5"/>
<protein>
    <submittedName>
        <fullName evidence="5">Unannotated protein</fullName>
    </submittedName>
</protein>
<dbReference type="CDD" id="cd01166">
    <property type="entry name" value="KdgK"/>
    <property type="match status" value="1"/>
</dbReference>
<evidence type="ECO:0000259" key="4">
    <source>
        <dbReference type="Pfam" id="PF00294"/>
    </source>
</evidence>
<evidence type="ECO:0000313" key="5">
    <source>
        <dbReference type="EMBL" id="CAB4932186.1"/>
    </source>
</evidence>
<evidence type="ECO:0000256" key="3">
    <source>
        <dbReference type="ARBA" id="ARBA00022777"/>
    </source>
</evidence>
<reference evidence="5" key="1">
    <citation type="submission" date="2020-05" db="EMBL/GenBank/DDBJ databases">
        <authorList>
            <person name="Chiriac C."/>
            <person name="Salcher M."/>
            <person name="Ghai R."/>
            <person name="Kavagutti S V."/>
        </authorList>
    </citation>
    <scope>NUCLEOTIDE SEQUENCE</scope>
</reference>
<dbReference type="SUPFAM" id="SSF53613">
    <property type="entry name" value="Ribokinase-like"/>
    <property type="match status" value="1"/>
</dbReference>
<comment type="similarity">
    <text evidence="1">Belongs to the carbohydrate kinase PfkB family.</text>
</comment>
<name>A0A6J7INC5_9ZZZZ</name>
<dbReference type="EMBL" id="CAFBNF010000018">
    <property type="protein sequence ID" value="CAB4932186.1"/>
    <property type="molecule type" value="Genomic_DNA"/>
</dbReference>
<feature type="domain" description="Carbohydrate kinase PfkB" evidence="4">
    <location>
        <begin position="7"/>
        <end position="287"/>
    </location>
</feature>
<dbReference type="InterPro" id="IPR029056">
    <property type="entry name" value="Ribokinase-like"/>
</dbReference>
<dbReference type="Gene3D" id="3.40.1190.20">
    <property type="match status" value="1"/>
</dbReference>
<keyword evidence="3" id="KW-0418">Kinase</keyword>
<organism evidence="5">
    <name type="scientific">freshwater metagenome</name>
    <dbReference type="NCBI Taxonomy" id="449393"/>
    <lineage>
        <taxon>unclassified sequences</taxon>
        <taxon>metagenomes</taxon>
        <taxon>ecological metagenomes</taxon>
    </lineage>
</organism>
<keyword evidence="2" id="KW-0808">Transferase</keyword>
<dbReference type="PANTHER" id="PTHR43320:SF2">
    <property type="entry name" value="2-DEHYDRO-3-DEOXYGLUCONOKINASE_2-DEHYDRO-3-DEOXYGALACTONOKINASE"/>
    <property type="match status" value="1"/>
</dbReference>
<gene>
    <name evidence="5" type="ORF">UFOPK3773_00314</name>
</gene>
<sequence length="316" mass="33437">MKETHLDLVSLGETMATFVRADTSDSYRLITAGAESNVAAGMATLGCRTQWHSRLGTDELGAFVADALAAARVDVVAERDPDRPTGTAVKEVSATGSRMRYYRAGSAASRLDLLDTGPAHNAARLHLTGVTPALSPENRELIATLMSERGTGTSFDINYRPTLWSSAEHAASVLIPLARSADLVFIGDDEARALLGSDDINVVASAIGMRPSQELVLKRGPAAAELMTTDDRVTEPAHRVDVVDLTGAGDAFAAGYLAASVWGWPARARLRLGHLLASRVVGVLGDTVPGIDRADLIQVAADLGQSWPNPMEETQP</sequence>
<evidence type="ECO:0000256" key="2">
    <source>
        <dbReference type="ARBA" id="ARBA00022679"/>
    </source>
</evidence>
<dbReference type="Pfam" id="PF00294">
    <property type="entry name" value="PfkB"/>
    <property type="match status" value="1"/>
</dbReference>
<dbReference type="GO" id="GO:0016301">
    <property type="term" value="F:kinase activity"/>
    <property type="evidence" value="ECO:0007669"/>
    <property type="project" value="UniProtKB-KW"/>
</dbReference>
<evidence type="ECO:0000256" key="1">
    <source>
        <dbReference type="ARBA" id="ARBA00010688"/>
    </source>
</evidence>
<accession>A0A6J7INC5</accession>
<dbReference type="InterPro" id="IPR011611">
    <property type="entry name" value="PfkB_dom"/>
</dbReference>
<dbReference type="InterPro" id="IPR052700">
    <property type="entry name" value="Carb_kinase_PfkB-like"/>
</dbReference>